<dbReference type="GO" id="GO:0000209">
    <property type="term" value="P:protein polyubiquitination"/>
    <property type="evidence" value="ECO:0007669"/>
    <property type="project" value="TreeGrafter"/>
</dbReference>
<dbReference type="Proteomes" id="UP000515135">
    <property type="component" value="Unplaced"/>
</dbReference>
<dbReference type="PANTHER" id="PTHR24104:SF50">
    <property type="entry name" value="SMP-30_GLUCONOLACTONASE_LRE-LIKE REGION DOMAIN-CONTAINING PROTEIN"/>
    <property type="match status" value="1"/>
</dbReference>
<evidence type="ECO:0000256" key="1">
    <source>
        <dbReference type="ARBA" id="ARBA00022737"/>
    </source>
</evidence>
<proteinExistence type="predicted"/>
<sequence>MTCAKETLQLSCAANELIVIEDIFYGRRENGPRCGLFYSVLPAEVKKNVTFQKDPRQLDTSDTWEWGALAVSSTNEIFVTDERNKRIQVFSMKGVFIHSFSTRDLKPVAISTGRNDTLWVILEGYDIQQHSKEGHVLAKFTCSSTSKEIIYGIAWHELSDRIILTQGAWPTEIVWLSPTYTTTPTSATCNLNRLSGTGSDEISNKQSITIDMKGNIYVIDKYEARILKYGENGVYLTSFGSPGSGAGNLNNPSGICVDSLGRVIVADAGNSRVEMFTAKGEHIRTVAYMQKPRHVATGGEGQLVVLNQESFVTIFPKY</sequence>
<dbReference type="FunFam" id="2.120.10.30:FF:000064">
    <property type="entry name" value="Uncharacterized protein"/>
    <property type="match status" value="1"/>
</dbReference>
<dbReference type="InterPro" id="IPR050952">
    <property type="entry name" value="TRIM-NHL_E3_ligases"/>
</dbReference>
<dbReference type="InterPro" id="IPR011042">
    <property type="entry name" value="6-blade_b-propeller_TolB-like"/>
</dbReference>
<accession>A0A6P4Z421</accession>
<dbReference type="SUPFAM" id="SSF101898">
    <property type="entry name" value="NHL repeat"/>
    <property type="match status" value="1"/>
</dbReference>
<dbReference type="GeneID" id="109478892"/>
<dbReference type="CDD" id="cd05819">
    <property type="entry name" value="NHL"/>
    <property type="match status" value="1"/>
</dbReference>
<dbReference type="InterPro" id="IPR001258">
    <property type="entry name" value="NHL_repeat"/>
</dbReference>
<organism evidence="3 4">
    <name type="scientific">Branchiostoma belcheri</name>
    <name type="common">Amphioxus</name>
    <dbReference type="NCBI Taxonomy" id="7741"/>
    <lineage>
        <taxon>Eukaryota</taxon>
        <taxon>Metazoa</taxon>
        <taxon>Chordata</taxon>
        <taxon>Cephalochordata</taxon>
        <taxon>Leptocardii</taxon>
        <taxon>Amphioxiformes</taxon>
        <taxon>Branchiostomatidae</taxon>
        <taxon>Branchiostoma</taxon>
    </lineage>
</organism>
<evidence type="ECO:0000313" key="3">
    <source>
        <dbReference type="Proteomes" id="UP000515135"/>
    </source>
</evidence>
<dbReference type="PANTHER" id="PTHR24104">
    <property type="entry name" value="E3 UBIQUITIN-PROTEIN LIGASE NHLRC1-RELATED"/>
    <property type="match status" value="1"/>
</dbReference>
<name>A0A6P4Z421_BRABE</name>
<protein>
    <submittedName>
        <fullName evidence="4">Tripartite motif-containing protein 3-like</fullName>
    </submittedName>
</protein>
<keyword evidence="3" id="KW-1185">Reference proteome</keyword>
<evidence type="ECO:0000313" key="4">
    <source>
        <dbReference type="RefSeq" id="XP_019636260.1"/>
    </source>
</evidence>
<feature type="repeat" description="NHL" evidence="2">
    <location>
        <begin position="69"/>
        <end position="93"/>
    </location>
</feature>
<feature type="repeat" description="NHL" evidence="2">
    <location>
        <begin position="236"/>
        <end position="279"/>
    </location>
</feature>
<dbReference type="RefSeq" id="XP_019636260.1">
    <property type="nucleotide sequence ID" value="XM_019780701.1"/>
</dbReference>
<dbReference type="PROSITE" id="PS51125">
    <property type="entry name" value="NHL"/>
    <property type="match status" value="2"/>
</dbReference>
<dbReference type="OrthoDB" id="5958433at2759"/>
<dbReference type="GO" id="GO:0043161">
    <property type="term" value="P:proteasome-mediated ubiquitin-dependent protein catabolic process"/>
    <property type="evidence" value="ECO:0007669"/>
    <property type="project" value="TreeGrafter"/>
</dbReference>
<dbReference type="Gene3D" id="2.120.10.30">
    <property type="entry name" value="TolB, C-terminal domain"/>
    <property type="match status" value="2"/>
</dbReference>
<evidence type="ECO:0000256" key="2">
    <source>
        <dbReference type="PROSITE-ProRule" id="PRU00504"/>
    </source>
</evidence>
<keyword evidence="1" id="KW-0677">Repeat</keyword>
<gene>
    <name evidence="4" type="primary">LOC109478892</name>
</gene>
<dbReference type="GO" id="GO:0061630">
    <property type="term" value="F:ubiquitin protein ligase activity"/>
    <property type="evidence" value="ECO:0007669"/>
    <property type="project" value="TreeGrafter"/>
</dbReference>
<dbReference type="AlphaFoldDB" id="A0A6P4Z421"/>
<dbReference type="CDD" id="cd22823">
    <property type="entry name" value="Gal_Rha_Lectin"/>
    <property type="match status" value="1"/>
</dbReference>
<dbReference type="KEGG" id="bbel:109478892"/>
<dbReference type="Pfam" id="PF01436">
    <property type="entry name" value="NHL"/>
    <property type="match status" value="2"/>
</dbReference>
<reference evidence="4" key="1">
    <citation type="submission" date="2025-08" db="UniProtKB">
        <authorList>
            <consortium name="RefSeq"/>
        </authorList>
    </citation>
    <scope>IDENTIFICATION</scope>
    <source>
        <tissue evidence="4">Gonad</tissue>
    </source>
</reference>